<keyword evidence="4" id="KW-1185">Reference proteome</keyword>
<dbReference type="Pfam" id="PF13585">
    <property type="entry name" value="CHU_C"/>
    <property type="match status" value="1"/>
</dbReference>
<reference evidence="3 4" key="1">
    <citation type="submission" date="2018-07" db="EMBL/GenBank/DDBJ databases">
        <title>Chitinophaga K2CV101002-2 sp. nov., isolated from a monsoon evergreen broad-leaved forest soil.</title>
        <authorList>
            <person name="Lv Y."/>
        </authorList>
    </citation>
    <scope>NUCLEOTIDE SEQUENCE [LARGE SCALE GENOMIC DNA]</scope>
    <source>
        <strain evidence="3 4">GDMCC 1.1288</strain>
    </source>
</reference>
<name>A0A3E1Y383_9BACT</name>
<dbReference type="PANTHER" id="PTHR46343">
    <property type="entry name" value="HYR DOMAIN-CONTAINING PROTEIN"/>
    <property type="match status" value="1"/>
</dbReference>
<feature type="region of interest" description="Disordered" evidence="1">
    <location>
        <begin position="158"/>
        <end position="177"/>
    </location>
</feature>
<comment type="caution">
    <text evidence="3">The sequence shown here is derived from an EMBL/GenBank/DDBJ whole genome shotgun (WGS) entry which is preliminary data.</text>
</comment>
<organism evidence="3 4">
    <name type="scientific">Chitinophaga silvatica</name>
    <dbReference type="NCBI Taxonomy" id="2282649"/>
    <lineage>
        <taxon>Bacteria</taxon>
        <taxon>Pseudomonadati</taxon>
        <taxon>Bacteroidota</taxon>
        <taxon>Chitinophagia</taxon>
        <taxon>Chitinophagales</taxon>
        <taxon>Chitinophagaceae</taxon>
        <taxon>Chitinophaga</taxon>
    </lineage>
</organism>
<feature type="chain" id="PRO_5017774676" evidence="2">
    <location>
        <begin position="24"/>
        <end position="4960"/>
    </location>
</feature>
<evidence type="ECO:0000313" key="4">
    <source>
        <dbReference type="Proteomes" id="UP000260644"/>
    </source>
</evidence>
<gene>
    <name evidence="3" type="ORF">DVR12_24500</name>
</gene>
<dbReference type="NCBIfam" id="TIGR04131">
    <property type="entry name" value="Bac_Flav_CTERM"/>
    <property type="match status" value="1"/>
</dbReference>
<dbReference type="InterPro" id="IPR043555">
    <property type="entry name" value="SRPX-like"/>
</dbReference>
<dbReference type="PANTHER" id="PTHR46343:SF2">
    <property type="entry name" value="SUSHI_VON WILLEBRAND FACTOR TYPE A_EGF_PENTRAXIN DOMAIN-CONTAINING 1"/>
    <property type="match status" value="1"/>
</dbReference>
<dbReference type="OrthoDB" id="599464at2"/>
<protein>
    <submittedName>
        <fullName evidence="3">Gliding motility-associated C-terminal domain-containing protein</fullName>
    </submittedName>
</protein>
<keyword evidence="2" id="KW-0732">Signal</keyword>
<sequence length="4960" mass="527962">MKRLLTILYLLLGILLLNQSAMAQNPNTGDPFMNLPDSACLNSFASTNVFFWKAGGGTKADWTITGGTYTILYNSDASKTLIGQKPEGTYKKNALTIKFTSTGLYTIKARLYSDNNTWYDVSRTIYVKDCSILPCQGQNTGAGDFFYDFGTFPVNAKTSRPDDNVPPSTSPTTGGYNYKEFPTVRDGNFVDDSYTVFWHTQIRSEWIYTTDHTGSSDPTKVGAMLIANSAIAKKTFFVRKDVPVCPGSSYNFSAWFLNLNTLEVFNKTCADGNADGYHYAGVTFLILDESKGGTPDTLARFKTYDVSMNLASPQWQQYGGGFKTPGGVTKVTLAIVNDRYGDCGNDIAIDDISFKYCSPNIYSFIDGQDRPQLKSAALCEGAPVTIKAIYSPNGWTGNVYKPEDDYFKIPLYQWEYSYNNVNWFKLSDSLNLRVGSQTPTLEFRPGALVGDPDKPIDLYYRVNILEKGNSSNCAAPSEYTKITILPKPKVTVSTGRICKGDQVILTASGGYTKYEWLVDPRILGPSMTVYPDTTTTYSALGIADYGKDPETGAPRQCSDTGYGTIVVDTMPKVNITGGPKEICQGASITLGIQPANSIFNIVWTPVGKGTPKTINFTDVPNKLDTNKYYVTVTNGKCVAADTFKVKVYEIPIPKATAPATNCNNDTFNLTATLKSTEQGTWSLVVPNPAITIANPNAATTTITGVPAGATTQVRWSVVNAGKTDCTHDTIINLINQAAISGNIILSDQVLCKITDARSLLTIQGPLAGGSGTYTYQWQRSNNGAAYTNVGTGTTYAPPAPGAAANVDKYRLIITSGACTSTSNVISISVNSQTLTATAPADKTVECVAGTDYTTLFGTPVYSGLNATITSTTDASTTPNACTQKFTRTWIIKDQCNNSKTVVQTITVTDTKAPVFVYKPSADTTVSCENIFTAAQVPGPIAKDDCSAVTMSTPVESARTTPNPACASTYSYTITWTAKDACGNTVSTVMKVNVEDKTPPTFTYKPNADTTVDCDKTFTPAQAKPIVTDNCTPTASISLTSVESAKVYDPNCKNGYTYDITWTAKDACGNIATFVQHVKVQDVTKPVFTVKPPAAVTVNCDAVPDQSTITVKATDNCTAAAAIKITYAESTKTPTPGCANGYTFTRTWTATDECGNFETVSQVVTVVDNTKPVFTVKPPAAVTVNCDAVPDQSTINVEATDNCSPKDKIIIDYSESTKSYTPGCPNGYTFTRTWKATDECGNSDIITQVVTVVDNTKPVFVLIPAADTTVDCDKVPTQADVKYRVTDNCTPESDIKVTYSETPKVPTAGCANAYTFTRTWVAKDACGNSATISQNVTVVDRTAPVFTWKPAKDTTVECSAVPKKGDVKVAVTDNCTTTGSITINEVDGPHTPTPGCANGYTFTRTWTASDGCGNSTTISQNITVVDRTAPVFTWKPAADTTVECDKVPAKTDVPYTVTDNCSPSGAITVVINDGASTVSPTCPNGYTFTRTWTATDACGNSSTTSQHYTVVDKTAPVFTWKPAADTTVECSAVPKTTDVPFEVKDNCSPRDKITIKIIDGAPTPTANCPNGYTFTRTWIATDACGNTANTSQNVTVVDRTAPVFTWKPAADTTVTCDKVPAKGDVKYAVTDNCSPASDIKVVITDGTSTPTPGCSNGYTFTRTWTATDGCGNSASTSQKVTVIDNAAPVFTWKPAADTTVSCDKVPAQAAVKYSVTDNCSPAADIKVVITDGPSTPTPGCSNGYTFTRTWTATDGCGNSASTSQKVTVIDNTAPVFTWKPAADTTVSCDKVPAQADVKYAVTDNCSPATDIKVVITDGTKNPTPGCTNGYTFTRTWTATDGCGNSASTSQKVTVIDNTAPVFTWKPAADTTVSCDKVPAQADVKYAVTDNCSPAADIKVVITDGTKTPTPGCTNGYTFTRTWTATDGCGNSASTSQKVTVIDDKAPVFTWKPAADTTVSCDKVPAQADVKYAVTDNCSPAADIKVVITDGSKTPTPGCTNGYTFTRTWTATDGCGNSASTSQKVTVIDDKAPVFTWKPAADTTVSCDKVPAQADVKYAVTDNCSPAADIKVVITDGTKTPTPGCTNGYTFTRTWTATDGCGNSASTSQNVTVIDNAAPVFTWKPAADTTVSCDKVPAQADVKYAVTDNCSPAADIKVVITDGAKTPTPGCTNGYTFTRTWTATDGCGNSASTSQKVTVIDDKAPVFTWKPAADTTVSCDKVPAQADVKYAVTDNCSPAADIKVVITDGAKTPTPGCSNGYTFTRTWTATDGCGNAASTSQKVTVIDNSAPVFTWKPAADTTVSCEKVPNQNDVKFAVTDNCSPASDIKIVITDSNPVATPGCANGYTFTRTWTATDGCGNSATTTQKVTVIDNTAPVFTWKPAADTTVSCDKVPAKGDVKYAVTDNCSPTSDIKVVITDGTSTPTPGCSNGYTFTRTWTATDGCGNSTSTSQKVTVIDNTAPVFTWKPAADTTVSCDKVPAKTDVKYAVTDNCSPASDIKVVITDGASTPTPGCTNGYTFTRTWTATDGCGNSTSTSQKVTVIDNTAPVFTWKPAADTTVSCDKVPAKTDVKFAVTDNCSPASDIKVTITDSNPVATPGCTNGYTFTRTWTATDGCGNSASTSQKVTVIDNTAPVFTWKPAADTTVSCDKVPAKGDVKFAVTDNCSPASDIKVVVTDGPSTPTPGCTNGYTFTRTWTATDGCGNSASTSQKVTVIDNTAPVFTWKPAADTTVSCDKVPAKGDVKFAVTDNCSPASDIKVVITDGTSTPTPGCSNGYTFTRTWTATDGCGNSASTSQKVTVIDNTAPVFTWKPAADTTVDCDKVPNKNDVKFAVTDNCSPVSDIKVVITDGASTPTPGCANGYTFTRTWTATDGCGNSTSTSQKVTVVDRTAPVFTWKPAADTTVSCDKVPAKTDVKYAVTDNCSPVGNIKVVIVDGPHTATPGCTNGYTFTRTWTATDDCGNSSSTSQKVTVIDNTAPVFTFKPAADTTVDCDKVPNKNDVKFAVTDNCSPATDIKVVITDGPSVPTPGCANGYTFTRTWTATDGCGNSASTSQKVTVVDRTAPVFTFKPAADTTVDCDKVPKPEDVKYTVTDNCTPASDIKVVYSETPRIQTGTCDNNYTFTRTWLAMDACGNKTSITQNVTVVDRTAPVFTWKPAADTTVECNAVPKPADVPYSVSDNCSPLSKIKVVITDGNKTFDPNCANAYIFIRTWTATDECGNSSSTSQKVTVVDRTAPVFTLKPAADTTVDCDKVPAASDVKYQVTDNCTPANNIKVIYSESPKVPTPGCANGYTFTRTWVASDGCGNSTTIKQNVTVVDRTAPVFTWKPAADTTVECSAVPKPGDVKYAVTDNCSPVSSIIVKITDSQTVPTPGCANAYSFTRTWTATDGCGNSTSTSQKVNVVDRTAPVFTSKPAADTTVDCDKVPDPSTLKYTVTDNCTPSADIKVTYSETSKMPTAGCANAYTFTRIWVAEDGCGNQTTIKQNVTVVDRTAPVFTWKPQADTTVDCDKVPAKEDITYSVTDNCTPSDKIKVDYSETPKVPTPGCANAYTFTRIWVASDGCGNTATMKQNVTVVDRTAPVFTLKPAADTTVDCDKVPAPADVKYTVTDNCTPTANIKVTYSESPKVQNAACANSYTFVRTWVATDGCGNSTTIKQNVTVVDRTAPEFTLKPAADTTVDCDKVPAPSDVKFAVTDNCTPTGNIKVIYSESPKVPTAGCTNAYTFVRTWVASDGCGNSTTIKQNVTVVDRTAPVFTFKPAADTTVDCDKVPDPSTLKYTVTDNCTPSANIKVTYSESPKFQTPGCNNAYTFVRTWVATDGCGNDATITQNVTVIDRTAPVFTWKPAADTTVDCDKVPSKDDIHYSVTDNCTPSQNIKVDYSESPKIPTPGCNNAYTFTRTWTAYDGCGNSTVIKQNVTVVDRTAPVFTWKPAADTTVDCDKVPTKNDIGYSVTDNCTPTPDIKVDYSESAKLPTPGCANAYTFTRTWIAYDGCGNSTTMTQRVTVVDRTAPVFTLKPAADTTVDCDRVPTPADVKYQVSDNCTPADQIKVTYSESPKIPTPGCVNGYTFTRTWVAADGCGNTTTIRQNVTVVDRTAPVFVVKPAADTTIDCDKIAGLDKAAITATDNCTPTVNIKITFQDGPKTPTPGCANGYKFTRTWIASDDCNNQATYLQRVTVQDTTKPVFSMPAPKDTVVDCDKVPAWPAITATDNCSANVQVITKSQTIKTPGNCAGNYQEIRTWTVTDDCGNISSMKQVITVQDTTKPVFTVKPPADTTVSCDNIPPPATDIQVTDNCSSIGNGLTLSRRITTEPIPGACASNYRIIRTWIAKDACGNTTTMTQIVTVKDTTRPVIMAAPADIELYCQDKVPTPPVLTATDNCDASFPKRAIYTEDPYVADICKGYTIIRRWNITDACGNKANEVIQRVVVKPCEKPQLEATLPSNCSDNGRIALRRIGNVYMPTFTLVSVTPSNVVSGLPITQSNNVFNLNGATSASFIITDGRTGCSSDTVTYNLTYIPKPEVNLGRDTTICGGNSLVLDAGAANFAYSIKWSTGETTQRIKINKAGTYWVNVSNGQCETTDTIHVGLIPTPLVTIPDTTICRGQTVKLDAYVNGASYLWSTGSTASSILVGTQEEFWVKVMKAGCITIDTVKVSVNPPPDISLSRDTSICPDQSIMLTVNSNGGRIQWQTGENSNSIVVNKPGNYWVAVSRDNCVVRDTVNVRMKPILALDLGPDRNICPGGSVTIDATNPDALSYLWNDGDPNPIKTITTPGKYKLAVMDKYCQRVYMDSINVNVTGLPKINLGNDTTLCKGETLLLRAEGGGISAVRWDNGSTSPSLTVTNGGTYTVTVFNDCGSATDAITVAFIECEPKPVVPNAFSPNGDGRNDVFRPVVRGQMYDYELRIFNRWGEMIFITSDNKKGWDGKYKGTPVDVGAYVWWLTYKKVPGGPTNVLKGEVTVIR</sequence>
<accession>A0A3E1Y383</accession>
<evidence type="ECO:0000313" key="3">
    <source>
        <dbReference type="EMBL" id="RFS19138.1"/>
    </source>
</evidence>
<feature type="signal peptide" evidence="2">
    <location>
        <begin position="1"/>
        <end position="23"/>
    </location>
</feature>
<dbReference type="InterPro" id="IPR026341">
    <property type="entry name" value="T9SS_type_B"/>
</dbReference>
<evidence type="ECO:0000256" key="1">
    <source>
        <dbReference type="SAM" id="MobiDB-lite"/>
    </source>
</evidence>
<dbReference type="EMBL" id="QPMM01000015">
    <property type="protein sequence ID" value="RFS19138.1"/>
    <property type="molecule type" value="Genomic_DNA"/>
</dbReference>
<dbReference type="RefSeq" id="WP_116978455.1">
    <property type="nucleotide sequence ID" value="NZ_QPMM01000015.1"/>
</dbReference>
<feature type="compositionally biased region" description="Polar residues" evidence="1">
    <location>
        <begin position="166"/>
        <end position="175"/>
    </location>
</feature>
<evidence type="ECO:0000256" key="2">
    <source>
        <dbReference type="SAM" id="SignalP"/>
    </source>
</evidence>
<dbReference type="Proteomes" id="UP000260644">
    <property type="component" value="Unassembled WGS sequence"/>
</dbReference>
<proteinExistence type="predicted"/>